<comment type="caution">
    <text evidence="1">The sequence shown here is derived from an EMBL/GenBank/DDBJ whole genome shotgun (WGS) entry which is preliminary data.</text>
</comment>
<evidence type="ECO:0000313" key="1">
    <source>
        <dbReference type="EMBL" id="TNN33101.1"/>
    </source>
</evidence>
<organism evidence="1 2">
    <name type="scientific">Liparis tanakae</name>
    <name type="common">Tanaka's snailfish</name>
    <dbReference type="NCBI Taxonomy" id="230148"/>
    <lineage>
        <taxon>Eukaryota</taxon>
        <taxon>Metazoa</taxon>
        <taxon>Chordata</taxon>
        <taxon>Craniata</taxon>
        <taxon>Vertebrata</taxon>
        <taxon>Euteleostomi</taxon>
        <taxon>Actinopterygii</taxon>
        <taxon>Neopterygii</taxon>
        <taxon>Teleostei</taxon>
        <taxon>Neoteleostei</taxon>
        <taxon>Acanthomorphata</taxon>
        <taxon>Eupercaria</taxon>
        <taxon>Perciformes</taxon>
        <taxon>Cottioidei</taxon>
        <taxon>Cottales</taxon>
        <taxon>Liparidae</taxon>
        <taxon>Liparis</taxon>
    </lineage>
</organism>
<gene>
    <name evidence="1" type="ORF">EYF80_056735</name>
</gene>
<reference evidence="1 2" key="1">
    <citation type="submission" date="2019-03" db="EMBL/GenBank/DDBJ databases">
        <title>First draft genome of Liparis tanakae, snailfish: a comprehensive survey of snailfish specific genes.</title>
        <authorList>
            <person name="Kim W."/>
            <person name="Song I."/>
            <person name="Jeong J.-H."/>
            <person name="Kim D."/>
            <person name="Kim S."/>
            <person name="Ryu S."/>
            <person name="Song J.Y."/>
            <person name="Lee S.K."/>
        </authorList>
    </citation>
    <scope>NUCLEOTIDE SEQUENCE [LARGE SCALE GENOMIC DNA]</scope>
    <source>
        <tissue evidence="1">Muscle</tissue>
    </source>
</reference>
<dbReference type="Proteomes" id="UP000314294">
    <property type="component" value="Unassembled WGS sequence"/>
</dbReference>
<dbReference type="EMBL" id="SRLO01002358">
    <property type="protein sequence ID" value="TNN33101.1"/>
    <property type="molecule type" value="Genomic_DNA"/>
</dbReference>
<name>A0A4Z2EWZ7_9TELE</name>
<evidence type="ECO:0000313" key="2">
    <source>
        <dbReference type="Proteomes" id="UP000314294"/>
    </source>
</evidence>
<protein>
    <submittedName>
        <fullName evidence="1">Uncharacterized protein</fullName>
    </submittedName>
</protein>
<keyword evidence="2" id="KW-1185">Reference proteome</keyword>
<accession>A0A4Z2EWZ7</accession>
<proteinExistence type="predicted"/>
<sequence>MFEPFLNQTAVSNVGRGQRARRAWRDSQWTSTRMLTLVFPTALKTRQETGSVKKEWSAVVVSTLSLAPCSTTPPLAQLEVQIRNVNI</sequence>
<dbReference type="AlphaFoldDB" id="A0A4Z2EWZ7"/>